<feature type="compositionally biased region" description="Basic and acidic residues" evidence="8">
    <location>
        <begin position="37"/>
        <end position="66"/>
    </location>
</feature>
<keyword evidence="4 7" id="KW-0949">S-adenosyl-L-methionine</keyword>
<dbReference type="CDD" id="cd02440">
    <property type="entry name" value="AdoMet_MTases"/>
    <property type="match status" value="1"/>
</dbReference>
<dbReference type="GO" id="GO:0001510">
    <property type="term" value="P:RNA methylation"/>
    <property type="evidence" value="ECO:0007669"/>
    <property type="project" value="InterPro"/>
</dbReference>
<feature type="compositionally biased region" description="Gly residues" evidence="8">
    <location>
        <begin position="25"/>
        <end position="35"/>
    </location>
</feature>
<comment type="function">
    <text evidence="6">May act as RNA methyltransferase.</text>
</comment>
<dbReference type="GO" id="GO:0003723">
    <property type="term" value="F:RNA binding"/>
    <property type="evidence" value="ECO:0007669"/>
    <property type="project" value="UniProtKB-UniRule"/>
</dbReference>
<dbReference type="Gene3D" id="1.10.940.10">
    <property type="entry name" value="NusB-like"/>
    <property type="match status" value="1"/>
</dbReference>
<keyword evidence="2 7" id="KW-0489">Methyltransferase</keyword>
<feature type="binding site" evidence="7">
    <location>
        <position position="386"/>
    </location>
    <ligand>
        <name>S-adenosyl-L-methionine</name>
        <dbReference type="ChEBI" id="CHEBI:59789"/>
    </ligand>
</feature>
<evidence type="ECO:0000256" key="1">
    <source>
        <dbReference type="ARBA" id="ARBA00007494"/>
    </source>
</evidence>
<comment type="caution">
    <text evidence="10">The sequence shown here is derived from an EMBL/GenBank/DDBJ whole genome shotgun (WGS) entry which is preliminary data.</text>
</comment>
<feature type="region of interest" description="Disordered" evidence="8">
    <location>
        <begin position="1"/>
        <end position="96"/>
    </location>
</feature>
<keyword evidence="3 7" id="KW-0808">Transferase</keyword>
<dbReference type="PROSITE" id="PS01153">
    <property type="entry name" value="NOL1_NOP2_SUN"/>
    <property type="match status" value="1"/>
</dbReference>
<protein>
    <submittedName>
        <fullName evidence="10">16S rRNA (Cytosine967-C5)-methyltransferase</fullName>
    </submittedName>
</protein>
<dbReference type="InterPro" id="IPR018314">
    <property type="entry name" value="RsmB/NOL1/NOP2-like_CS"/>
</dbReference>
<dbReference type="Pfam" id="PF01189">
    <property type="entry name" value="Methyltr_RsmB-F"/>
    <property type="match status" value="1"/>
</dbReference>
<dbReference type="InterPro" id="IPR029063">
    <property type="entry name" value="SAM-dependent_MTases_sf"/>
</dbReference>
<sequence length="548" mass="57876">MTGPAEPRGERHSDEGLRGPSTGRPSGGERGGFGRADGPRSDEGGRGERPGDRGRSFGAERGDRYPRGGRAGQGGDRPRGGQFGADRRGAGRRPVRPAVDVPRQIAYQAIAAVHRDDAYANLVLPAMLREEGLVGRDAAFATELTYGTLRQTGTLDAIITDAAGRDVQRIDPPVRDALRLGAYQLLHTRVPAHAAVSSTVDLVRSVVPGATGFANAVLREITTRDHDGWVAKLAPATETDPVGHLALAYSHPQWIVRAFAEALGGDLGETERLLIEDNERPPVHLCARPGLADPVELADEVGGAPGAFSPYAVYLSGGAPGELRAVLDGRAHVQDEGSQLVANALVAAPLDGPDGRWLDLCAGPGGKAGLLGALAAQRGARLTAVEVAEHRARLVEQATRGLPVTVLATDGRTVGADPTLPEGHFDRVLVDAPCTGLGSLRRRPESRWRRQPSDLPPLTRLQRELLTAALRAVRPGGVVAYVTCSPHTVETHVTVTEAARRCGLPVDFVDARPLLPAGMPGLGDGPTVQLWPHRHGTDAMFLAVLRRG</sequence>
<comment type="similarity">
    <text evidence="1 7">Belongs to the class I-like SAM-binding methyltransferase superfamily. RsmB/NOP family.</text>
</comment>
<dbReference type="PANTHER" id="PTHR22807">
    <property type="entry name" value="NOP2 YEAST -RELATED NOL1/NOP2/FMU SUN DOMAIN-CONTAINING"/>
    <property type="match status" value="1"/>
</dbReference>
<dbReference type="InterPro" id="IPR001678">
    <property type="entry name" value="MeTrfase_RsmB-F_NOP2_dom"/>
</dbReference>
<dbReference type="InterPro" id="IPR023267">
    <property type="entry name" value="RCMT"/>
</dbReference>
<evidence type="ECO:0000313" key="10">
    <source>
        <dbReference type="EMBL" id="RZU74810.1"/>
    </source>
</evidence>
<dbReference type="GO" id="GO:0008173">
    <property type="term" value="F:RNA methyltransferase activity"/>
    <property type="evidence" value="ECO:0007669"/>
    <property type="project" value="InterPro"/>
</dbReference>
<feature type="active site" description="Nucleophile" evidence="7">
    <location>
        <position position="484"/>
    </location>
</feature>
<evidence type="ECO:0000256" key="7">
    <source>
        <dbReference type="PROSITE-ProRule" id="PRU01023"/>
    </source>
</evidence>
<evidence type="ECO:0000256" key="8">
    <source>
        <dbReference type="SAM" id="MobiDB-lite"/>
    </source>
</evidence>
<keyword evidence="5 7" id="KW-0694">RNA-binding</keyword>
<organism evidence="10 11">
    <name type="scientific">Micromonospora kangleipakensis</name>
    <dbReference type="NCBI Taxonomy" id="1077942"/>
    <lineage>
        <taxon>Bacteria</taxon>
        <taxon>Bacillati</taxon>
        <taxon>Actinomycetota</taxon>
        <taxon>Actinomycetes</taxon>
        <taxon>Micromonosporales</taxon>
        <taxon>Micromonosporaceae</taxon>
        <taxon>Micromonospora</taxon>
    </lineage>
</organism>
<reference evidence="10 11" key="1">
    <citation type="submission" date="2019-02" db="EMBL/GenBank/DDBJ databases">
        <title>Sequencing the genomes of 1000 actinobacteria strains.</title>
        <authorList>
            <person name="Klenk H.-P."/>
        </authorList>
    </citation>
    <scope>NUCLEOTIDE SEQUENCE [LARGE SCALE GENOMIC DNA]</scope>
    <source>
        <strain evidence="10 11">DSM 45612</strain>
    </source>
</reference>
<gene>
    <name evidence="10" type="ORF">EV384_3290</name>
</gene>
<dbReference type="SUPFAM" id="SSF53335">
    <property type="entry name" value="S-adenosyl-L-methionine-dependent methyltransferases"/>
    <property type="match status" value="1"/>
</dbReference>
<dbReference type="PRINTS" id="PR02008">
    <property type="entry name" value="RCMTFAMILY"/>
</dbReference>
<dbReference type="PROSITE" id="PS51686">
    <property type="entry name" value="SAM_MT_RSMB_NOP"/>
    <property type="match status" value="1"/>
</dbReference>
<feature type="binding site" evidence="7">
    <location>
        <position position="431"/>
    </location>
    <ligand>
        <name>S-adenosyl-L-methionine</name>
        <dbReference type="ChEBI" id="CHEBI:59789"/>
    </ligand>
</feature>
<evidence type="ECO:0000256" key="6">
    <source>
        <dbReference type="ARBA" id="ARBA00059465"/>
    </source>
</evidence>
<evidence type="ECO:0000256" key="2">
    <source>
        <dbReference type="ARBA" id="ARBA00022603"/>
    </source>
</evidence>
<dbReference type="Gene3D" id="3.40.50.150">
    <property type="entry name" value="Vaccinia Virus protein VP39"/>
    <property type="match status" value="1"/>
</dbReference>
<dbReference type="GO" id="GO:0006355">
    <property type="term" value="P:regulation of DNA-templated transcription"/>
    <property type="evidence" value="ECO:0007669"/>
    <property type="project" value="InterPro"/>
</dbReference>
<dbReference type="EMBL" id="SHLD01000001">
    <property type="protein sequence ID" value="RZU74810.1"/>
    <property type="molecule type" value="Genomic_DNA"/>
</dbReference>
<evidence type="ECO:0000313" key="11">
    <source>
        <dbReference type="Proteomes" id="UP000294114"/>
    </source>
</evidence>
<evidence type="ECO:0000256" key="5">
    <source>
        <dbReference type="ARBA" id="ARBA00022884"/>
    </source>
</evidence>
<proteinExistence type="inferred from homology"/>
<feature type="domain" description="SAM-dependent MTase RsmB/NOP-type" evidence="9">
    <location>
        <begin position="259"/>
        <end position="548"/>
    </location>
</feature>
<dbReference type="RefSeq" id="WP_242624085.1">
    <property type="nucleotide sequence ID" value="NZ_SHLD01000001.1"/>
</dbReference>
<name>A0A4Q8BAL9_9ACTN</name>
<dbReference type="InterPro" id="IPR006027">
    <property type="entry name" value="NusB_RsmB_TIM44"/>
</dbReference>
<dbReference type="SUPFAM" id="SSF48013">
    <property type="entry name" value="NusB-like"/>
    <property type="match status" value="1"/>
</dbReference>
<evidence type="ECO:0000256" key="3">
    <source>
        <dbReference type="ARBA" id="ARBA00022679"/>
    </source>
</evidence>
<dbReference type="PANTHER" id="PTHR22807:SF53">
    <property type="entry name" value="RIBOSOMAL RNA SMALL SUBUNIT METHYLTRANSFERASE B-RELATED"/>
    <property type="match status" value="1"/>
</dbReference>
<accession>A0A4Q8BAL9</accession>
<dbReference type="Proteomes" id="UP000294114">
    <property type="component" value="Unassembled WGS sequence"/>
</dbReference>
<feature type="binding site" evidence="7">
    <location>
        <begin position="361"/>
        <end position="367"/>
    </location>
    <ligand>
        <name>S-adenosyl-L-methionine</name>
        <dbReference type="ChEBI" id="CHEBI:59789"/>
    </ligand>
</feature>
<dbReference type="FunFam" id="3.40.50.150:FF:000257">
    <property type="entry name" value="16S rRNA methyltransferase"/>
    <property type="match status" value="1"/>
</dbReference>
<feature type="compositionally biased region" description="Basic and acidic residues" evidence="8">
    <location>
        <begin position="7"/>
        <end position="17"/>
    </location>
</feature>
<evidence type="ECO:0000256" key="4">
    <source>
        <dbReference type="ARBA" id="ARBA00022691"/>
    </source>
</evidence>
<dbReference type="InterPro" id="IPR049560">
    <property type="entry name" value="MeTrfase_RsmB-F_NOP2_cat"/>
</dbReference>
<dbReference type="InterPro" id="IPR035926">
    <property type="entry name" value="NusB-like_sf"/>
</dbReference>
<dbReference type="AlphaFoldDB" id="A0A4Q8BAL9"/>
<evidence type="ECO:0000259" key="9">
    <source>
        <dbReference type="PROSITE" id="PS51686"/>
    </source>
</evidence>
<keyword evidence="11" id="KW-1185">Reference proteome</keyword>
<dbReference type="Pfam" id="PF01029">
    <property type="entry name" value="NusB"/>
    <property type="match status" value="1"/>
</dbReference>
<feature type="binding site" evidence="7">
    <location>
        <position position="410"/>
    </location>
    <ligand>
        <name>S-adenosyl-L-methionine</name>
        <dbReference type="ChEBI" id="CHEBI:59789"/>
    </ligand>
</feature>